<dbReference type="PANTHER" id="PTHR33603">
    <property type="entry name" value="METHYLTRANSFERASE"/>
    <property type="match status" value="1"/>
</dbReference>
<dbReference type="InterPro" id="IPR003742">
    <property type="entry name" value="RlmH-like"/>
</dbReference>
<feature type="binding site" evidence="5">
    <location>
        <position position="76"/>
    </location>
    <ligand>
        <name>S-adenosyl-L-methionine</name>
        <dbReference type="ChEBI" id="CHEBI:59789"/>
    </ligand>
</feature>
<accession>A0A1V8RN95</accession>
<organism evidence="6 7">
    <name type="scientific">Manganibacter manganicus</name>
    <dbReference type="NCBI Taxonomy" id="1873176"/>
    <lineage>
        <taxon>Bacteria</taxon>
        <taxon>Pseudomonadati</taxon>
        <taxon>Pseudomonadota</taxon>
        <taxon>Alphaproteobacteria</taxon>
        <taxon>Hyphomicrobiales</taxon>
        <taxon>Phyllobacteriaceae</taxon>
        <taxon>Manganibacter</taxon>
    </lineage>
</organism>
<dbReference type="GO" id="GO:0005737">
    <property type="term" value="C:cytoplasm"/>
    <property type="evidence" value="ECO:0007669"/>
    <property type="project" value="UniProtKB-SubCell"/>
</dbReference>
<dbReference type="OrthoDB" id="9806643at2"/>
<evidence type="ECO:0000313" key="7">
    <source>
        <dbReference type="Proteomes" id="UP000191905"/>
    </source>
</evidence>
<evidence type="ECO:0000256" key="2">
    <source>
        <dbReference type="ARBA" id="ARBA00022679"/>
    </source>
</evidence>
<dbReference type="AlphaFoldDB" id="A0A1V8RN95"/>
<dbReference type="GO" id="GO:0070038">
    <property type="term" value="F:rRNA (pseudouridine-N3-)-methyltransferase activity"/>
    <property type="evidence" value="ECO:0007669"/>
    <property type="project" value="UniProtKB-UniRule"/>
</dbReference>
<evidence type="ECO:0000256" key="5">
    <source>
        <dbReference type="HAMAP-Rule" id="MF_00658"/>
    </source>
</evidence>
<dbReference type="PIRSF" id="PIRSF004505">
    <property type="entry name" value="MT_bac"/>
    <property type="match status" value="1"/>
</dbReference>
<evidence type="ECO:0000256" key="4">
    <source>
        <dbReference type="ARBA" id="ARBA00038303"/>
    </source>
</evidence>
<keyword evidence="1 5" id="KW-0489">Methyltransferase</keyword>
<name>A0A1V8RN95_9HYPH</name>
<dbReference type="EC" id="2.1.1.177" evidence="5"/>
<feature type="binding site" evidence="5">
    <location>
        <position position="108"/>
    </location>
    <ligand>
        <name>S-adenosyl-L-methionine</name>
        <dbReference type="ChEBI" id="CHEBI:59789"/>
    </ligand>
</feature>
<dbReference type="STRING" id="1873176.BFN67_20785"/>
<proteinExistence type="inferred from homology"/>
<evidence type="ECO:0000256" key="1">
    <source>
        <dbReference type="ARBA" id="ARBA00022603"/>
    </source>
</evidence>
<gene>
    <name evidence="5" type="primary">rlmH</name>
    <name evidence="6" type="ORF">BFN67_20785</name>
</gene>
<dbReference type="NCBIfam" id="NF000989">
    <property type="entry name" value="PRK00103.2-3"/>
    <property type="match status" value="1"/>
</dbReference>
<dbReference type="RefSeq" id="WP_080920541.1">
    <property type="nucleotide sequence ID" value="NZ_MDET01000024.1"/>
</dbReference>
<evidence type="ECO:0000313" key="6">
    <source>
        <dbReference type="EMBL" id="OQM74682.1"/>
    </source>
</evidence>
<dbReference type="InterPro" id="IPR029026">
    <property type="entry name" value="tRNA_m1G_MTases_N"/>
</dbReference>
<comment type="similarity">
    <text evidence="4 5">Belongs to the RNA methyltransferase RlmH family.</text>
</comment>
<comment type="catalytic activity">
    <reaction evidence="5">
        <text>pseudouridine(1915) in 23S rRNA + S-adenosyl-L-methionine = N(3)-methylpseudouridine(1915) in 23S rRNA + S-adenosyl-L-homocysteine + H(+)</text>
        <dbReference type="Rhea" id="RHEA:42752"/>
        <dbReference type="Rhea" id="RHEA-COMP:10221"/>
        <dbReference type="Rhea" id="RHEA-COMP:10222"/>
        <dbReference type="ChEBI" id="CHEBI:15378"/>
        <dbReference type="ChEBI" id="CHEBI:57856"/>
        <dbReference type="ChEBI" id="CHEBI:59789"/>
        <dbReference type="ChEBI" id="CHEBI:65314"/>
        <dbReference type="ChEBI" id="CHEBI:74486"/>
        <dbReference type="EC" id="2.1.1.177"/>
    </reaction>
</comment>
<dbReference type="EMBL" id="MDET01000024">
    <property type="protein sequence ID" value="OQM74682.1"/>
    <property type="molecule type" value="Genomic_DNA"/>
</dbReference>
<protein>
    <recommendedName>
        <fullName evidence="5">Ribosomal RNA large subunit methyltransferase H</fullName>
        <ecNumber evidence="5">2.1.1.177</ecNumber>
    </recommendedName>
    <alternativeName>
        <fullName evidence="5">23S rRNA (pseudouridine1915-N3)-methyltransferase</fullName>
    </alternativeName>
    <alternativeName>
        <fullName evidence="5">23S rRNA m3Psi1915 methyltransferase</fullName>
    </alternativeName>
    <alternativeName>
        <fullName evidence="5">rRNA (pseudouridine-N3-)-methyltransferase RlmH</fullName>
    </alternativeName>
</protein>
<dbReference type="SUPFAM" id="SSF75217">
    <property type="entry name" value="alpha/beta knot"/>
    <property type="match status" value="1"/>
</dbReference>
<dbReference type="Pfam" id="PF02590">
    <property type="entry name" value="SPOUT_MTase"/>
    <property type="match status" value="1"/>
</dbReference>
<reference evidence="6 7" key="1">
    <citation type="journal article" date="2016" name="Int. J. Syst. Evol. Microbiol.">
        <title>Pseudaminobacter manganicus sp. nov., isolated from sludge of a manganese mine.</title>
        <authorList>
            <person name="Li J."/>
            <person name="Huang J."/>
            <person name="Liao S."/>
            <person name="Wang G."/>
        </authorList>
    </citation>
    <scope>NUCLEOTIDE SEQUENCE [LARGE SCALE GENOMIC DNA]</scope>
    <source>
        <strain evidence="6 7">JH-7</strain>
    </source>
</reference>
<comment type="subcellular location">
    <subcellularLocation>
        <location evidence="5">Cytoplasm</location>
    </subcellularLocation>
</comment>
<dbReference type="PANTHER" id="PTHR33603:SF1">
    <property type="entry name" value="RIBOSOMAL RNA LARGE SUBUNIT METHYLTRANSFERASE H"/>
    <property type="match status" value="1"/>
</dbReference>
<dbReference type="CDD" id="cd18081">
    <property type="entry name" value="RlmH-like"/>
    <property type="match status" value="1"/>
</dbReference>
<comment type="function">
    <text evidence="5">Specifically methylates the pseudouridine at position 1915 (m3Psi1915) in 23S rRNA.</text>
</comment>
<dbReference type="Gene3D" id="3.40.1280.10">
    <property type="match status" value="1"/>
</dbReference>
<dbReference type="HAMAP" id="MF_00658">
    <property type="entry name" value="23SrRNA_methyltr_H"/>
    <property type="match status" value="1"/>
</dbReference>
<evidence type="ECO:0000256" key="3">
    <source>
        <dbReference type="ARBA" id="ARBA00022691"/>
    </source>
</evidence>
<keyword evidence="2 5" id="KW-0808">Transferase</keyword>
<dbReference type="Proteomes" id="UP000191905">
    <property type="component" value="Unassembled WGS sequence"/>
</dbReference>
<comment type="caution">
    <text evidence="6">The sequence shown here is derived from an EMBL/GenBank/DDBJ whole genome shotgun (WGS) entry which is preliminary data.</text>
</comment>
<keyword evidence="5" id="KW-0963">Cytoplasm</keyword>
<dbReference type="InterPro" id="IPR029028">
    <property type="entry name" value="Alpha/beta_knot_MTases"/>
</dbReference>
<keyword evidence="3 5" id="KW-0949">S-adenosyl-L-methionine</keyword>
<comment type="subunit">
    <text evidence="5">Homodimer.</text>
</comment>
<keyword evidence="5" id="KW-0698">rRNA processing</keyword>
<feature type="binding site" evidence="5">
    <location>
        <begin position="127"/>
        <end position="132"/>
    </location>
    <ligand>
        <name>S-adenosyl-L-methionine</name>
        <dbReference type="ChEBI" id="CHEBI:59789"/>
    </ligand>
</feature>
<sequence length="160" mass="17627">MKIIVHAVGRMKAGPERDLAGRYFERFARSGPAVGLDFSGVTEISESRAQTGSERRREEGRALQTQLQPGSALLLLDERGRNFSSEEFAGRLGLMRDDGRKTLVVAVGGADGHDLSLRDQAELVLSFGALTWPHQLVRIMLAEQLYRAATILSGHPYHRA</sequence>
<keyword evidence="7" id="KW-1185">Reference proteome</keyword>